<evidence type="ECO:0000256" key="3">
    <source>
        <dbReference type="ARBA" id="ARBA00011245"/>
    </source>
</evidence>
<dbReference type="InterPro" id="IPR018323">
    <property type="entry name" value="OM_lipoprot_carrier_LolA_Pbac"/>
</dbReference>
<evidence type="ECO:0000256" key="6">
    <source>
        <dbReference type="ARBA" id="ARBA00022729"/>
    </source>
</evidence>
<comment type="caution">
    <text evidence="11">The sequence shown here is derived from an EMBL/GenBank/DDBJ whole genome shotgun (WGS) entry which is preliminary data.</text>
</comment>
<evidence type="ECO:0000256" key="5">
    <source>
        <dbReference type="ARBA" id="ARBA00022448"/>
    </source>
</evidence>
<feature type="signal peptide" evidence="10">
    <location>
        <begin position="1"/>
        <end position="22"/>
    </location>
</feature>
<protein>
    <recommendedName>
        <fullName evidence="4 10">Outer-membrane lipoprotein carrier protein</fullName>
    </recommendedName>
</protein>
<evidence type="ECO:0000256" key="7">
    <source>
        <dbReference type="ARBA" id="ARBA00022764"/>
    </source>
</evidence>
<evidence type="ECO:0000256" key="8">
    <source>
        <dbReference type="ARBA" id="ARBA00022927"/>
    </source>
</evidence>
<sequence length="208" mass="22759" precursor="true">MTRTSRVLAFLAAACFTGSAFAGARDALDSFTSDLEGLDGRFSQQVYDGRGQVKERSSGRVALSAPRLFRWEYVEPYPQLIVADGRRVWVYDPDLEQVTVQPQSTEEQNSPLAVLIEPGRLDRDYRVEEAGSADGLEWLDVAPKGDAETGFQSARLGFDGNVLARMEVVDALGQRTAIAFSGWKKNPEFAAGTFSYDPPEGVDVVGDI</sequence>
<dbReference type="SUPFAM" id="SSF89392">
    <property type="entry name" value="Prokaryotic lipoproteins and lipoprotein localization factors"/>
    <property type="match status" value="1"/>
</dbReference>
<evidence type="ECO:0000256" key="9">
    <source>
        <dbReference type="ARBA" id="ARBA00023186"/>
    </source>
</evidence>
<keyword evidence="11" id="KW-0449">Lipoprotein</keyword>
<evidence type="ECO:0000256" key="2">
    <source>
        <dbReference type="ARBA" id="ARBA00007615"/>
    </source>
</evidence>
<feature type="chain" id="PRO_5044924745" description="Outer-membrane lipoprotein carrier protein" evidence="10">
    <location>
        <begin position="23"/>
        <end position="208"/>
    </location>
</feature>
<accession>A0ABT6J7B6</accession>
<dbReference type="PANTHER" id="PTHR35869:SF1">
    <property type="entry name" value="OUTER-MEMBRANE LIPOPROTEIN CARRIER PROTEIN"/>
    <property type="match status" value="1"/>
</dbReference>
<dbReference type="CDD" id="cd16325">
    <property type="entry name" value="LolA"/>
    <property type="match status" value="1"/>
</dbReference>
<comment type="similarity">
    <text evidence="2 10">Belongs to the LolA family.</text>
</comment>
<keyword evidence="12" id="KW-1185">Reference proteome</keyword>
<evidence type="ECO:0000313" key="12">
    <source>
        <dbReference type="Proteomes" id="UP001156940"/>
    </source>
</evidence>
<dbReference type="Pfam" id="PF03548">
    <property type="entry name" value="LolA"/>
    <property type="match status" value="1"/>
</dbReference>
<comment type="subcellular location">
    <subcellularLocation>
        <location evidence="1 10">Periplasm</location>
    </subcellularLocation>
</comment>
<keyword evidence="6 10" id="KW-0732">Signal</keyword>
<keyword evidence="8 10" id="KW-0653">Protein transport</keyword>
<proteinExistence type="inferred from homology"/>
<comment type="function">
    <text evidence="10">Participates in the translocation of lipoproteins from the inner membrane to the outer membrane. Only forms a complex with a lipoprotein if the residue after the N-terminal Cys is not an aspartate (The Asp acts as a targeting signal to indicate that the lipoprotein should stay in the inner membrane).</text>
</comment>
<keyword evidence="7 10" id="KW-0574">Periplasm</keyword>
<gene>
    <name evidence="10 11" type="primary">lolA</name>
    <name evidence="11" type="ORF">QFW77_06900</name>
</gene>
<dbReference type="HAMAP" id="MF_00240">
    <property type="entry name" value="LolA"/>
    <property type="match status" value="1"/>
</dbReference>
<dbReference type="PANTHER" id="PTHR35869">
    <property type="entry name" value="OUTER-MEMBRANE LIPOPROTEIN CARRIER PROTEIN"/>
    <property type="match status" value="1"/>
</dbReference>
<dbReference type="RefSeq" id="WP_280573706.1">
    <property type="nucleotide sequence ID" value="NZ_JARXRM010000026.1"/>
</dbReference>
<dbReference type="NCBIfam" id="TIGR00547">
    <property type="entry name" value="lolA"/>
    <property type="match status" value="1"/>
</dbReference>
<keyword evidence="9 10" id="KW-0143">Chaperone</keyword>
<name>A0ABT6J7B6_9GAMM</name>
<dbReference type="EMBL" id="JARXRM010000026">
    <property type="protein sequence ID" value="MDH5822722.1"/>
    <property type="molecule type" value="Genomic_DNA"/>
</dbReference>
<keyword evidence="5 10" id="KW-0813">Transport</keyword>
<reference evidence="11 12" key="1">
    <citation type="submission" date="2023-04" db="EMBL/GenBank/DDBJ databases">
        <title>Luteimonas endophyticus RD2P54.</title>
        <authorList>
            <person name="Sun J.-Q."/>
        </authorList>
    </citation>
    <scope>NUCLEOTIDE SEQUENCE [LARGE SCALE GENOMIC DNA]</scope>
    <source>
        <strain evidence="11 12">RD2P54</strain>
    </source>
</reference>
<evidence type="ECO:0000256" key="10">
    <source>
        <dbReference type="HAMAP-Rule" id="MF_00240"/>
    </source>
</evidence>
<dbReference type="Proteomes" id="UP001156940">
    <property type="component" value="Unassembled WGS sequence"/>
</dbReference>
<dbReference type="InterPro" id="IPR004564">
    <property type="entry name" value="OM_lipoprot_carrier_LolA-like"/>
</dbReference>
<evidence type="ECO:0000256" key="4">
    <source>
        <dbReference type="ARBA" id="ARBA00014035"/>
    </source>
</evidence>
<comment type="subunit">
    <text evidence="3 10">Monomer.</text>
</comment>
<dbReference type="InterPro" id="IPR029046">
    <property type="entry name" value="LolA/LolB/LppX"/>
</dbReference>
<evidence type="ECO:0000313" key="11">
    <source>
        <dbReference type="EMBL" id="MDH5822722.1"/>
    </source>
</evidence>
<evidence type="ECO:0000256" key="1">
    <source>
        <dbReference type="ARBA" id="ARBA00004418"/>
    </source>
</evidence>
<dbReference type="Gene3D" id="2.50.20.10">
    <property type="entry name" value="Lipoprotein localisation LolA/LolB/LppX"/>
    <property type="match status" value="1"/>
</dbReference>
<organism evidence="11 12">
    <name type="scientific">Luteimonas endophytica</name>
    <dbReference type="NCBI Taxonomy" id="3042023"/>
    <lineage>
        <taxon>Bacteria</taxon>
        <taxon>Pseudomonadati</taxon>
        <taxon>Pseudomonadota</taxon>
        <taxon>Gammaproteobacteria</taxon>
        <taxon>Lysobacterales</taxon>
        <taxon>Lysobacteraceae</taxon>
        <taxon>Luteimonas</taxon>
    </lineage>
</organism>